<dbReference type="KEGG" id="scor:J3U87_31850"/>
<dbReference type="PANTHER" id="PTHR37299:SF1">
    <property type="entry name" value="STAGE 0 SPORULATION PROTEIN A HOMOLOG"/>
    <property type="match status" value="1"/>
</dbReference>
<sequence length="237" mass="27569">MKYLIVDDEPITHQIIEDYCRELDFLSCAGNCYDGLQALNHLDREPVDLIFLDIQMPKLQGFDFLQTLKRPPQIVIISAHREYALESYDFDVCDYLLKPFSFERFLRAVQKARARGDEEAPTASTERERHETMFIKDDKKYHQVKFDEICYVEACRNYCIVHLTGRRIITLEKISAMETNLPAKSFLRIHRSYIVAVNRISEIANDRVHIGAEEIPIGRTYKAKVHAFLSGAHPETN</sequence>
<reference evidence="4" key="1">
    <citation type="submission" date="2021-03" db="EMBL/GenBank/DDBJ databases">
        <title>Acanthopleuribacteraceae sp. M133.</title>
        <authorList>
            <person name="Wang G."/>
        </authorList>
    </citation>
    <scope>NUCLEOTIDE SEQUENCE</scope>
    <source>
        <strain evidence="4">M133</strain>
    </source>
</reference>
<dbReference type="SUPFAM" id="SSF52172">
    <property type="entry name" value="CheY-like"/>
    <property type="match status" value="1"/>
</dbReference>
<keyword evidence="5" id="KW-1185">Reference proteome</keyword>
<evidence type="ECO:0000259" key="2">
    <source>
        <dbReference type="PROSITE" id="PS50110"/>
    </source>
</evidence>
<proteinExistence type="predicted"/>
<dbReference type="Pfam" id="PF00072">
    <property type="entry name" value="Response_reg"/>
    <property type="match status" value="1"/>
</dbReference>
<organism evidence="4 5">
    <name type="scientific">Sulfidibacter corallicola</name>
    <dbReference type="NCBI Taxonomy" id="2818388"/>
    <lineage>
        <taxon>Bacteria</taxon>
        <taxon>Pseudomonadati</taxon>
        <taxon>Acidobacteriota</taxon>
        <taxon>Holophagae</taxon>
        <taxon>Acanthopleuribacterales</taxon>
        <taxon>Acanthopleuribacteraceae</taxon>
        <taxon>Sulfidibacter</taxon>
    </lineage>
</organism>
<protein>
    <submittedName>
        <fullName evidence="4">Response regulator transcription factor</fullName>
    </submittedName>
</protein>
<keyword evidence="1" id="KW-0597">Phosphoprotein</keyword>
<evidence type="ECO:0000259" key="3">
    <source>
        <dbReference type="PROSITE" id="PS50930"/>
    </source>
</evidence>
<dbReference type="InterPro" id="IPR007492">
    <property type="entry name" value="LytTR_DNA-bd_dom"/>
</dbReference>
<dbReference type="Proteomes" id="UP000663929">
    <property type="component" value="Chromosome"/>
</dbReference>
<feature type="domain" description="Response regulatory" evidence="2">
    <location>
        <begin position="2"/>
        <end position="113"/>
    </location>
</feature>
<evidence type="ECO:0000256" key="1">
    <source>
        <dbReference type="PROSITE-ProRule" id="PRU00169"/>
    </source>
</evidence>
<dbReference type="Pfam" id="PF04397">
    <property type="entry name" value="LytTR"/>
    <property type="match status" value="1"/>
</dbReference>
<dbReference type="InterPro" id="IPR011006">
    <property type="entry name" value="CheY-like_superfamily"/>
</dbReference>
<dbReference type="PROSITE" id="PS50110">
    <property type="entry name" value="RESPONSE_REGULATORY"/>
    <property type="match status" value="1"/>
</dbReference>
<dbReference type="Gene3D" id="2.40.50.1020">
    <property type="entry name" value="LytTr DNA-binding domain"/>
    <property type="match status" value="1"/>
</dbReference>
<dbReference type="GO" id="GO:0003677">
    <property type="term" value="F:DNA binding"/>
    <property type="evidence" value="ECO:0007669"/>
    <property type="project" value="InterPro"/>
</dbReference>
<dbReference type="SMART" id="SM00448">
    <property type="entry name" value="REC"/>
    <property type="match status" value="1"/>
</dbReference>
<evidence type="ECO:0000313" key="4">
    <source>
        <dbReference type="EMBL" id="QTD50203.1"/>
    </source>
</evidence>
<name>A0A8A4TKU8_SULCO</name>
<dbReference type="InterPro" id="IPR001789">
    <property type="entry name" value="Sig_transdc_resp-reg_receiver"/>
</dbReference>
<dbReference type="PROSITE" id="PS50930">
    <property type="entry name" value="HTH_LYTTR"/>
    <property type="match status" value="1"/>
</dbReference>
<dbReference type="EMBL" id="CP071793">
    <property type="protein sequence ID" value="QTD50203.1"/>
    <property type="molecule type" value="Genomic_DNA"/>
</dbReference>
<dbReference type="SMART" id="SM00850">
    <property type="entry name" value="LytTR"/>
    <property type="match status" value="1"/>
</dbReference>
<accession>A0A8A4TKU8</accession>
<feature type="domain" description="HTH LytTR-type" evidence="3">
    <location>
        <begin position="133"/>
        <end position="231"/>
    </location>
</feature>
<gene>
    <name evidence="4" type="ORF">J3U87_31850</name>
</gene>
<dbReference type="AlphaFoldDB" id="A0A8A4TKU8"/>
<dbReference type="Gene3D" id="3.40.50.2300">
    <property type="match status" value="1"/>
</dbReference>
<dbReference type="PANTHER" id="PTHR37299">
    <property type="entry name" value="TRANSCRIPTIONAL REGULATOR-RELATED"/>
    <property type="match status" value="1"/>
</dbReference>
<dbReference type="RefSeq" id="WP_237379834.1">
    <property type="nucleotide sequence ID" value="NZ_CP071793.1"/>
</dbReference>
<evidence type="ECO:0000313" key="5">
    <source>
        <dbReference type="Proteomes" id="UP000663929"/>
    </source>
</evidence>
<dbReference type="InterPro" id="IPR046947">
    <property type="entry name" value="LytR-like"/>
</dbReference>
<dbReference type="GO" id="GO:0000156">
    <property type="term" value="F:phosphorelay response regulator activity"/>
    <property type="evidence" value="ECO:0007669"/>
    <property type="project" value="InterPro"/>
</dbReference>
<feature type="modified residue" description="4-aspartylphosphate" evidence="1">
    <location>
        <position position="53"/>
    </location>
</feature>